<dbReference type="GO" id="GO:0005975">
    <property type="term" value="P:carbohydrate metabolic process"/>
    <property type="evidence" value="ECO:0007669"/>
    <property type="project" value="InterPro"/>
</dbReference>
<accession>A0A7W9Q0P0</accession>
<dbReference type="PROSITE" id="PS51762">
    <property type="entry name" value="GH16_2"/>
    <property type="match status" value="1"/>
</dbReference>
<gene>
    <name evidence="3" type="ORF">FHS34_006990</name>
</gene>
<dbReference type="InterPro" id="IPR013320">
    <property type="entry name" value="ConA-like_dom_sf"/>
</dbReference>
<feature type="compositionally biased region" description="Basic residues" evidence="1">
    <location>
        <begin position="232"/>
        <end position="244"/>
    </location>
</feature>
<feature type="domain" description="GH16" evidence="2">
    <location>
        <begin position="10"/>
        <end position="264"/>
    </location>
</feature>
<evidence type="ECO:0000259" key="2">
    <source>
        <dbReference type="PROSITE" id="PS51762"/>
    </source>
</evidence>
<organism evidence="3 4">
    <name type="scientific">Streptomyces echinatus</name>
    <dbReference type="NCBI Taxonomy" id="67293"/>
    <lineage>
        <taxon>Bacteria</taxon>
        <taxon>Bacillati</taxon>
        <taxon>Actinomycetota</taxon>
        <taxon>Actinomycetes</taxon>
        <taxon>Kitasatosporales</taxon>
        <taxon>Streptomycetaceae</taxon>
        <taxon>Streptomyces</taxon>
    </lineage>
</organism>
<dbReference type="Proteomes" id="UP000585836">
    <property type="component" value="Unassembled WGS sequence"/>
</dbReference>
<evidence type="ECO:0000313" key="4">
    <source>
        <dbReference type="Proteomes" id="UP000585836"/>
    </source>
</evidence>
<dbReference type="InterPro" id="IPR000757">
    <property type="entry name" value="Beta-glucanase-like"/>
</dbReference>
<dbReference type="GO" id="GO:0004553">
    <property type="term" value="F:hydrolase activity, hydrolyzing O-glycosyl compounds"/>
    <property type="evidence" value="ECO:0007669"/>
    <property type="project" value="InterPro"/>
</dbReference>
<dbReference type="SUPFAM" id="SSF49899">
    <property type="entry name" value="Concanavalin A-like lectins/glucanases"/>
    <property type="match status" value="1"/>
</dbReference>
<feature type="region of interest" description="Disordered" evidence="1">
    <location>
        <begin position="232"/>
        <end position="264"/>
    </location>
</feature>
<dbReference type="AlphaFoldDB" id="A0A7W9Q0P0"/>
<reference evidence="3 4" key="1">
    <citation type="submission" date="2020-08" db="EMBL/GenBank/DDBJ databases">
        <title>Genomic Encyclopedia of Type Strains, Phase III (KMG-III): the genomes of soil and plant-associated and newly described type strains.</title>
        <authorList>
            <person name="Whitman W."/>
        </authorList>
    </citation>
    <scope>NUCLEOTIDE SEQUENCE [LARGE SCALE GENOMIC DNA]</scope>
    <source>
        <strain evidence="3 4">CECT 3313</strain>
    </source>
</reference>
<evidence type="ECO:0000256" key="1">
    <source>
        <dbReference type="SAM" id="MobiDB-lite"/>
    </source>
</evidence>
<proteinExistence type="predicted"/>
<keyword evidence="4" id="KW-1185">Reference proteome</keyword>
<sequence>MNEPTSRGPLPAPRDPPPSDLVFTADFSSTAQWVAGRSWAYPGGGPVNPGDDKLDHLVRDADYSRSGVFRATRRTDGRWDTGLLTTEGSEEDFTVQTGDVLETRVRLPREIGAWPAIWTWRDGDQEIDVFEYHPDNEDVLEFTNHVYGANRYLHSDAVRPGAWVDLRTEFGARSVVWWLNGKRVFADGRGVGPFWYAYLIVNLSVCAGRYHPRPSPGTTEMTFEVSSLVVRRPRASGTPHRKTAAHSPGAASAEGGGEPLPTGS</sequence>
<dbReference type="Gene3D" id="2.60.120.200">
    <property type="match status" value="1"/>
</dbReference>
<dbReference type="RefSeq" id="WP_184972888.1">
    <property type="nucleotide sequence ID" value="NZ_JACHJK010000016.1"/>
</dbReference>
<comment type="caution">
    <text evidence="3">The sequence shown here is derived from an EMBL/GenBank/DDBJ whole genome shotgun (WGS) entry which is preliminary data.</text>
</comment>
<evidence type="ECO:0000313" key="3">
    <source>
        <dbReference type="EMBL" id="MBB5931481.1"/>
    </source>
</evidence>
<protein>
    <recommendedName>
        <fullName evidence="2">GH16 domain-containing protein</fullName>
    </recommendedName>
</protein>
<dbReference type="EMBL" id="JACHJK010000016">
    <property type="protein sequence ID" value="MBB5931481.1"/>
    <property type="molecule type" value="Genomic_DNA"/>
</dbReference>
<name>A0A7W9Q0P0_9ACTN</name>